<keyword evidence="3" id="KW-1185">Reference proteome</keyword>
<reference evidence="2 3" key="1">
    <citation type="submission" date="2019-08" db="EMBL/GenBank/DDBJ databases">
        <title>Whole genome of Aphis craccivora.</title>
        <authorList>
            <person name="Voronova N.V."/>
            <person name="Shulinski R.S."/>
            <person name="Bandarenka Y.V."/>
            <person name="Zhorov D.G."/>
            <person name="Warner D."/>
        </authorList>
    </citation>
    <scope>NUCLEOTIDE SEQUENCE [LARGE SCALE GENOMIC DNA]</scope>
    <source>
        <strain evidence="2">180601</strain>
        <tissue evidence="2">Whole Body</tissue>
    </source>
</reference>
<dbReference type="Proteomes" id="UP000478052">
    <property type="component" value="Unassembled WGS sequence"/>
</dbReference>
<dbReference type="OrthoDB" id="6582590at2759"/>
<dbReference type="AlphaFoldDB" id="A0A6G0VQ37"/>
<dbReference type="InterPro" id="IPR048365">
    <property type="entry name" value="TNP-like_RNaseH_N"/>
</dbReference>
<evidence type="ECO:0000313" key="3">
    <source>
        <dbReference type="Proteomes" id="UP000478052"/>
    </source>
</evidence>
<name>A0A6G0VQ37_APHCR</name>
<feature type="domain" description="Transposable element P transposase-like RNase H" evidence="1">
    <location>
        <begin position="380"/>
        <end position="442"/>
    </location>
</feature>
<accession>A0A6G0VQ37</accession>
<organism evidence="2 3">
    <name type="scientific">Aphis craccivora</name>
    <name type="common">Cowpea aphid</name>
    <dbReference type="NCBI Taxonomy" id="307492"/>
    <lineage>
        <taxon>Eukaryota</taxon>
        <taxon>Metazoa</taxon>
        <taxon>Ecdysozoa</taxon>
        <taxon>Arthropoda</taxon>
        <taxon>Hexapoda</taxon>
        <taxon>Insecta</taxon>
        <taxon>Pterygota</taxon>
        <taxon>Neoptera</taxon>
        <taxon>Paraneoptera</taxon>
        <taxon>Hemiptera</taxon>
        <taxon>Sternorrhyncha</taxon>
        <taxon>Aphidomorpha</taxon>
        <taxon>Aphidoidea</taxon>
        <taxon>Aphididae</taxon>
        <taxon>Aphidini</taxon>
        <taxon>Aphis</taxon>
        <taxon>Aphis</taxon>
    </lineage>
</organism>
<dbReference type="Pfam" id="PF21787">
    <property type="entry name" value="TNP-like_RNaseH_N"/>
    <property type="match status" value="1"/>
</dbReference>
<comment type="caution">
    <text evidence="2">The sequence shown here is derived from an EMBL/GenBank/DDBJ whole genome shotgun (WGS) entry which is preliminary data.</text>
</comment>
<sequence>RESEVYLWEEIVNKVNGNHKRKVTYVCVEHFRKEDLINSYSGCNDLEFKRNLIGLKKGVFPSVFNSPFDIHKTNDLPEPRESCTPVTESFRKELFGEPKPKRLHQTPTLIESKLWYESLLLPVGWSLYHDGCIVALYKLIKFVEFNEAKIVIEKQIVFESSSLKVSYYVNQKRRNPENLGLQQLTYPLDTLQITETLQLFEQKEICQGGPSIIHFSGIRVKNTHLENTTWRHNECSVLTSSKKRCKRCNSLFPYFREYKKRLSISTKTYVGTTLTPTRHKIIKGIIKKSKNVKKSNKRFKLKIYQLHFHKKQVQEIVNASKVTNLKNRRYSENWILLCMLLKIRSPSTYGFLREQGILPLPCPRTIRKYLSLLDISCGTEQKHEMLVYDEMFLRESFSVNSKKLTYSGLEDFEEESESSGLNANHALVFMFQSLALNFTQQLLFLHPEDQ</sequence>
<dbReference type="EMBL" id="VUJU01013386">
    <property type="protein sequence ID" value="KAF0705018.1"/>
    <property type="molecule type" value="Genomic_DNA"/>
</dbReference>
<protein>
    <submittedName>
        <fullName evidence="2">THAP-type domain-containing protein</fullName>
    </submittedName>
</protein>
<proteinExistence type="predicted"/>
<feature type="non-terminal residue" evidence="2">
    <location>
        <position position="1"/>
    </location>
</feature>
<evidence type="ECO:0000259" key="1">
    <source>
        <dbReference type="Pfam" id="PF21787"/>
    </source>
</evidence>
<evidence type="ECO:0000313" key="2">
    <source>
        <dbReference type="EMBL" id="KAF0705018.1"/>
    </source>
</evidence>
<gene>
    <name evidence="2" type="ORF">FWK35_00031277</name>
</gene>